<evidence type="ECO:0000313" key="3">
    <source>
        <dbReference type="EMBL" id="SAM01712.1"/>
    </source>
</evidence>
<accession>A0A168P3P3</accession>
<sequence>MKPLSNSRSQRSSDPYRVARKTHSPADSYDSSRLRSDSEAHSRSASDSSTSRLASQPTVYDRRRDDYHTDDPYAPRSAAHRHHIRQGTPESHDTYTSSGTAPLATNAPPTLPPKAEEENDYQAQKANSYLPYSHHPPGQNGRLYEPPATSMLLESEHHPSFTSPSGREGGVGSLLQDHIGMDMVDSPIRPHHKERTALDPLPMLDKQISKKRRRCCGLGRKRLAAIITIFIVLLILVWYFVWPRPFDIYFDDANLAPDGAFEPTGPDKDTTTEIHSVWNVLMTANNQANWVPTHVSRLDLDIYDRNTGVKFANGSVGSFVLPPKAQQTLSFIVNLDYRPPAPQNDTTLANLMASCMVDQQTQAGQPQTQPTLNLIFEVTFHIAGIVWTSSTRQYADKMRCPQ</sequence>
<feature type="compositionally biased region" description="Basic and acidic residues" evidence="1">
    <location>
        <begin position="30"/>
        <end position="44"/>
    </location>
</feature>
<dbReference type="STRING" id="4829.A0A168P3P3"/>
<keyword evidence="2" id="KW-1133">Transmembrane helix</keyword>
<dbReference type="AlphaFoldDB" id="A0A168P3P3"/>
<feature type="compositionally biased region" description="Low complexity" evidence="1">
    <location>
        <begin position="45"/>
        <end position="55"/>
    </location>
</feature>
<evidence type="ECO:0000313" key="4">
    <source>
        <dbReference type="Proteomes" id="UP000078561"/>
    </source>
</evidence>
<proteinExistence type="predicted"/>
<evidence type="ECO:0000256" key="2">
    <source>
        <dbReference type="SAM" id="Phobius"/>
    </source>
</evidence>
<feature type="transmembrane region" description="Helical" evidence="2">
    <location>
        <begin position="223"/>
        <end position="242"/>
    </location>
</feature>
<keyword evidence="4" id="KW-1185">Reference proteome</keyword>
<reference evidence="3" key="1">
    <citation type="submission" date="2016-04" db="EMBL/GenBank/DDBJ databases">
        <authorList>
            <person name="Evans L.H."/>
            <person name="Alamgir A."/>
            <person name="Owens N."/>
            <person name="Weber N.D."/>
            <person name="Virtaneva K."/>
            <person name="Barbian K."/>
            <person name="Babar A."/>
            <person name="Rosenke K."/>
        </authorList>
    </citation>
    <scope>NUCLEOTIDE SEQUENCE [LARGE SCALE GENOMIC DNA]</scope>
    <source>
        <strain evidence="3">CBS 101.48</strain>
    </source>
</reference>
<feature type="region of interest" description="Disordered" evidence="1">
    <location>
        <begin position="1"/>
        <end position="121"/>
    </location>
</feature>
<keyword evidence="2" id="KW-0472">Membrane</keyword>
<dbReference type="OrthoDB" id="20273at2759"/>
<gene>
    <name evidence="3" type="primary">ABSGL_07461.1 scaffold 8890</name>
</gene>
<dbReference type="Proteomes" id="UP000078561">
    <property type="component" value="Unassembled WGS sequence"/>
</dbReference>
<evidence type="ECO:0000256" key="1">
    <source>
        <dbReference type="SAM" id="MobiDB-lite"/>
    </source>
</evidence>
<dbReference type="EMBL" id="LT553587">
    <property type="protein sequence ID" value="SAM01712.1"/>
    <property type="molecule type" value="Genomic_DNA"/>
</dbReference>
<dbReference type="InParanoid" id="A0A168P3P3"/>
<name>A0A168P3P3_ABSGL</name>
<organism evidence="3">
    <name type="scientific">Absidia glauca</name>
    <name type="common">Pin mould</name>
    <dbReference type="NCBI Taxonomy" id="4829"/>
    <lineage>
        <taxon>Eukaryota</taxon>
        <taxon>Fungi</taxon>
        <taxon>Fungi incertae sedis</taxon>
        <taxon>Mucoromycota</taxon>
        <taxon>Mucoromycotina</taxon>
        <taxon>Mucoromycetes</taxon>
        <taxon>Mucorales</taxon>
        <taxon>Cunninghamellaceae</taxon>
        <taxon>Absidia</taxon>
    </lineage>
</organism>
<protein>
    <submittedName>
        <fullName evidence="3">Uncharacterized protein</fullName>
    </submittedName>
</protein>
<dbReference type="OMA" id="ISINFQR"/>
<feature type="compositionally biased region" description="Polar residues" evidence="1">
    <location>
        <begin position="1"/>
        <end position="13"/>
    </location>
</feature>
<keyword evidence="2" id="KW-0812">Transmembrane</keyword>
<feature type="compositionally biased region" description="Basic and acidic residues" evidence="1">
    <location>
        <begin position="60"/>
        <end position="73"/>
    </location>
</feature>